<sequence length="184" mass="20574">MTTSSSDKQGTYKSGRTYVLTRTALLTALVSVGRLSFSFLPNVQPMTVLLVCITLYYGWKSGLAVSLLSVLLTNIYLGMGPWTFAQIAAYSVLIGLTYLLEDTYESIPIWIMSFFLAFLGIAYGLVISLVQAPFFGWNIFIPYYLSGLPYDIMHAVGNVVFFVLLYPIVMRIFHRADKNSQSTN</sequence>
<dbReference type="RefSeq" id="WP_091635690.1">
    <property type="nucleotide sequence ID" value="NZ_FNYW01000031.1"/>
</dbReference>
<evidence type="ECO:0008006" key="4">
    <source>
        <dbReference type="Google" id="ProtNLM"/>
    </source>
</evidence>
<feature type="transmembrane region" description="Helical" evidence="1">
    <location>
        <begin position="152"/>
        <end position="173"/>
    </location>
</feature>
<organism evidence="2 3">
    <name type="scientific">Alkalibacterium gilvum</name>
    <dbReference type="NCBI Taxonomy" id="1130080"/>
    <lineage>
        <taxon>Bacteria</taxon>
        <taxon>Bacillati</taxon>
        <taxon>Bacillota</taxon>
        <taxon>Bacilli</taxon>
        <taxon>Lactobacillales</taxon>
        <taxon>Carnobacteriaceae</taxon>
        <taxon>Alkalibacterium</taxon>
    </lineage>
</organism>
<protein>
    <recommendedName>
        <fullName evidence="4">Energy-coupling factor transport system substrate-specific component</fullName>
    </recommendedName>
</protein>
<dbReference type="AlphaFoldDB" id="A0A1H6UQ98"/>
<dbReference type="Gene3D" id="1.10.1760.20">
    <property type="match status" value="1"/>
</dbReference>
<evidence type="ECO:0000256" key="1">
    <source>
        <dbReference type="SAM" id="Phobius"/>
    </source>
</evidence>
<keyword evidence="1" id="KW-0472">Membrane</keyword>
<name>A0A1H6UQ98_9LACT</name>
<dbReference type="STRING" id="1130080.SAMN04488113_13114"/>
<keyword evidence="1" id="KW-0812">Transmembrane</keyword>
<feature type="transmembrane region" description="Helical" evidence="1">
    <location>
        <begin position="82"/>
        <end position="100"/>
    </location>
</feature>
<feature type="transmembrane region" description="Helical" evidence="1">
    <location>
        <begin position="107"/>
        <end position="132"/>
    </location>
</feature>
<reference evidence="3" key="1">
    <citation type="submission" date="2016-10" db="EMBL/GenBank/DDBJ databases">
        <authorList>
            <person name="Varghese N."/>
            <person name="Submissions S."/>
        </authorList>
    </citation>
    <scope>NUCLEOTIDE SEQUENCE [LARGE SCALE GENOMIC DNA]</scope>
    <source>
        <strain evidence="3">DSM 25751</strain>
    </source>
</reference>
<dbReference type="EMBL" id="FNYW01000031">
    <property type="protein sequence ID" value="SEI90430.1"/>
    <property type="molecule type" value="Genomic_DNA"/>
</dbReference>
<dbReference type="Proteomes" id="UP000198564">
    <property type="component" value="Unassembled WGS sequence"/>
</dbReference>
<gene>
    <name evidence="2" type="ORF">SAMN04488113_13114</name>
</gene>
<dbReference type="OrthoDB" id="5198189at2"/>
<keyword evidence="1" id="KW-1133">Transmembrane helix</keyword>
<feature type="transmembrane region" description="Helical" evidence="1">
    <location>
        <begin position="47"/>
        <end position="76"/>
    </location>
</feature>
<feature type="transmembrane region" description="Helical" evidence="1">
    <location>
        <begin position="20"/>
        <end position="40"/>
    </location>
</feature>
<keyword evidence="3" id="KW-1185">Reference proteome</keyword>
<evidence type="ECO:0000313" key="2">
    <source>
        <dbReference type="EMBL" id="SEI90430.1"/>
    </source>
</evidence>
<proteinExistence type="predicted"/>
<evidence type="ECO:0000313" key="3">
    <source>
        <dbReference type="Proteomes" id="UP000198564"/>
    </source>
</evidence>
<accession>A0A1H6UQ98</accession>